<comment type="caution">
    <text evidence="1">The sequence shown here is derived from an EMBL/GenBank/DDBJ whole genome shotgun (WGS) entry which is preliminary data.</text>
</comment>
<sequence length="552" mass="63905">MHRHYHNSPIWSLSSPLHSKLLCSPVSFSIRHYANGSCNRSQQLKVDVRACKRPEFRLKGSKTSKSRASESVEVSNEICWVNGIRKRVDAIKLMLGSMDEGEESISASAYHTAWVALVEDFIGRGAPQFPSSLQWIINNQLPDGSWGDSGIFLAYDRLLCTLACVIALRFWNVHSEKSDKVPDFYPIDLFERIWAVDRLERLGISRYFQQEIIEFMNYVHRYWNKKGIGWTRFSEFPDIDDTAMGFRLLRLHGHQVSAREEVLEDAKNITTKILTEKRASNQLLDKWIIAKDIAGEVSFALDIPWYMSLPRIETRFYLEQYGGEDDVWISKTLYRWYSESGLEQFGLSREKILLVYFLAAASIFEPERSQERWLNTKKSKDELVGTLLGTLRHLSLGSPITCLEIIHDIWKKWLWRWESEGDSCQGEAELLIKMIHLKAGYIISQEQEHSPEYQQLCQLANGLCYRLRYISKSKERVCNGSWKMNKSGISRLEIESEMQELVKLVLQSSSNGIDSNINNTFLIVTKSFYYLAYCDPNTINFHIAKVLFEPVV</sequence>
<evidence type="ECO:0000313" key="1">
    <source>
        <dbReference type="EMBL" id="KAI4323263.1"/>
    </source>
</evidence>
<name>A0ACB9MGG2_BAUVA</name>
<dbReference type="EMBL" id="CM039434">
    <property type="protein sequence ID" value="KAI4323263.1"/>
    <property type="molecule type" value="Genomic_DNA"/>
</dbReference>
<protein>
    <submittedName>
        <fullName evidence="1">Uncharacterized protein</fullName>
    </submittedName>
</protein>
<reference evidence="1 2" key="1">
    <citation type="journal article" date="2022" name="DNA Res.">
        <title>Chromosomal-level genome assembly of the orchid tree Bauhinia variegata (Leguminosae; Cercidoideae) supports the allotetraploid origin hypothesis of Bauhinia.</title>
        <authorList>
            <person name="Zhong Y."/>
            <person name="Chen Y."/>
            <person name="Zheng D."/>
            <person name="Pang J."/>
            <person name="Liu Y."/>
            <person name="Luo S."/>
            <person name="Meng S."/>
            <person name="Qian L."/>
            <person name="Wei D."/>
            <person name="Dai S."/>
            <person name="Zhou R."/>
        </authorList>
    </citation>
    <scope>NUCLEOTIDE SEQUENCE [LARGE SCALE GENOMIC DNA]</scope>
    <source>
        <strain evidence="1">BV-YZ2020</strain>
    </source>
</reference>
<proteinExistence type="predicted"/>
<organism evidence="1 2">
    <name type="scientific">Bauhinia variegata</name>
    <name type="common">Purple orchid tree</name>
    <name type="synonym">Phanera variegata</name>
    <dbReference type="NCBI Taxonomy" id="167791"/>
    <lineage>
        <taxon>Eukaryota</taxon>
        <taxon>Viridiplantae</taxon>
        <taxon>Streptophyta</taxon>
        <taxon>Embryophyta</taxon>
        <taxon>Tracheophyta</taxon>
        <taxon>Spermatophyta</taxon>
        <taxon>Magnoliopsida</taxon>
        <taxon>eudicotyledons</taxon>
        <taxon>Gunneridae</taxon>
        <taxon>Pentapetalae</taxon>
        <taxon>rosids</taxon>
        <taxon>fabids</taxon>
        <taxon>Fabales</taxon>
        <taxon>Fabaceae</taxon>
        <taxon>Cercidoideae</taxon>
        <taxon>Cercideae</taxon>
        <taxon>Bauhiniinae</taxon>
        <taxon>Bauhinia</taxon>
    </lineage>
</organism>
<dbReference type="Proteomes" id="UP000828941">
    <property type="component" value="Chromosome 9"/>
</dbReference>
<evidence type="ECO:0000313" key="2">
    <source>
        <dbReference type="Proteomes" id="UP000828941"/>
    </source>
</evidence>
<gene>
    <name evidence="1" type="ORF">L6164_022883</name>
</gene>
<accession>A0ACB9MGG2</accession>
<keyword evidence="2" id="KW-1185">Reference proteome</keyword>